<dbReference type="EMBL" id="QXIL01000027">
    <property type="protein sequence ID" value="RXI76707.1"/>
    <property type="molecule type" value="Genomic_DNA"/>
</dbReference>
<proteinExistence type="predicted"/>
<dbReference type="RefSeq" id="WP_129033202.1">
    <property type="nucleotide sequence ID" value="NZ_CP059603.1"/>
</dbReference>
<keyword evidence="3" id="KW-1185">Reference proteome</keyword>
<dbReference type="AlphaFoldDB" id="A0A4V1LF59"/>
<dbReference type="InterPro" id="IPR028096">
    <property type="entry name" value="EfeO_Cupredoxin"/>
</dbReference>
<dbReference type="Proteomes" id="UP000290602">
    <property type="component" value="Unassembled WGS sequence"/>
</dbReference>
<comment type="caution">
    <text evidence="2">The sequence shown here is derived from an EMBL/GenBank/DDBJ whole genome shotgun (WGS) entry which is preliminary data.</text>
</comment>
<dbReference type="InterPro" id="IPR008972">
    <property type="entry name" value="Cupredoxin"/>
</dbReference>
<protein>
    <submittedName>
        <fullName evidence="2">Cupredoxin domain-containing protein</fullName>
    </submittedName>
</protein>
<gene>
    <name evidence="2" type="ORF">DXH47_10185</name>
</gene>
<dbReference type="Gene3D" id="2.60.40.420">
    <property type="entry name" value="Cupredoxins - blue copper proteins"/>
    <property type="match status" value="1"/>
</dbReference>
<dbReference type="OrthoDB" id="9800141at2"/>
<organism evidence="2 3">
    <name type="scientific">Levilactobacillus suantsaii</name>
    <dbReference type="NCBI Taxonomy" id="2292255"/>
    <lineage>
        <taxon>Bacteria</taxon>
        <taxon>Bacillati</taxon>
        <taxon>Bacillota</taxon>
        <taxon>Bacilli</taxon>
        <taxon>Lactobacillales</taxon>
        <taxon>Lactobacillaceae</taxon>
        <taxon>Levilactobacillus</taxon>
    </lineage>
</organism>
<evidence type="ECO:0000313" key="2">
    <source>
        <dbReference type="EMBL" id="RXI76707.1"/>
    </source>
</evidence>
<name>A0A4V1LF59_9LACO</name>
<dbReference type="Pfam" id="PF13473">
    <property type="entry name" value="Cupredoxin_1"/>
    <property type="match status" value="1"/>
</dbReference>
<accession>A0A4V1LF59</accession>
<evidence type="ECO:0000313" key="3">
    <source>
        <dbReference type="Proteomes" id="UP000290602"/>
    </source>
</evidence>
<feature type="domain" description="EfeO-type cupredoxin-like" evidence="1">
    <location>
        <begin position="4"/>
        <end position="88"/>
    </location>
</feature>
<evidence type="ECO:0000259" key="1">
    <source>
        <dbReference type="Pfam" id="PF13473"/>
    </source>
</evidence>
<sequence length="90" mass="9834">MTKANQANITVDGGYAPQTIHLQQKQPATLTFTRRSDQGCLGQVHSQALDFAKDLPLNQPVTVNVPTDKAGEFDFSCGMDMFHGKVVIDK</sequence>
<reference evidence="2 3" key="1">
    <citation type="submission" date="2018-08" db="EMBL/GenBank/DDBJ databases">
        <title>Lactobacillus suantsai sp. nov., isolated from traditional fermented suan-tsai in Taiwan.</title>
        <authorList>
            <person name="Huang C.-H."/>
        </authorList>
    </citation>
    <scope>NUCLEOTIDE SEQUENCE [LARGE SCALE GENOMIC DNA]</scope>
    <source>
        <strain evidence="2 3">BCRC 12945</strain>
    </source>
</reference>
<dbReference type="SUPFAM" id="SSF49503">
    <property type="entry name" value="Cupredoxins"/>
    <property type="match status" value="1"/>
</dbReference>